<dbReference type="PROSITE" id="PS00512">
    <property type="entry name" value="ALPHA_GALACTOSIDASE"/>
    <property type="match status" value="1"/>
</dbReference>
<dbReference type="Proteomes" id="UP000668358">
    <property type="component" value="Unassembled WGS sequence"/>
</dbReference>
<dbReference type="AlphaFoldDB" id="A0AAN5NBA2"/>
<dbReference type="Gene3D" id="2.70.98.60">
    <property type="entry name" value="alpha-galactosidase from lactobacil brevis"/>
    <property type="match status" value="1"/>
</dbReference>
<evidence type="ECO:0000256" key="1">
    <source>
        <dbReference type="ARBA" id="ARBA00001255"/>
    </source>
</evidence>
<dbReference type="Proteomes" id="UP000855421">
    <property type="component" value="Unassembled WGS sequence"/>
</dbReference>
<evidence type="ECO:0000259" key="9">
    <source>
        <dbReference type="Pfam" id="PF16875"/>
    </source>
</evidence>
<evidence type="ECO:0000313" key="15">
    <source>
        <dbReference type="Proteomes" id="UP000855421"/>
    </source>
</evidence>
<feature type="active site" description="Nucleophile" evidence="6">
    <location>
        <position position="479"/>
    </location>
</feature>
<gene>
    <name evidence="12" type="ORF">CYK91_10930</name>
    <name evidence="10" type="ORF">I9063_001729</name>
    <name evidence="11" type="ORF">JJB78_12300</name>
</gene>
<dbReference type="GO" id="GO:0016052">
    <property type="term" value="P:carbohydrate catabolic process"/>
    <property type="evidence" value="ECO:0007669"/>
    <property type="project" value="InterPro"/>
</dbReference>
<dbReference type="InterPro" id="IPR000111">
    <property type="entry name" value="Glyco_hydro_27/36_CS"/>
</dbReference>
<dbReference type="Pfam" id="PF16875">
    <property type="entry name" value="Glyco_hydro_36N"/>
    <property type="match status" value="1"/>
</dbReference>
<evidence type="ECO:0000313" key="12">
    <source>
        <dbReference type="EMBL" id="PWX38459.1"/>
    </source>
</evidence>
<dbReference type="EMBL" id="JAENRE010000005">
    <property type="protein sequence ID" value="MBO3417291.1"/>
    <property type="molecule type" value="Genomic_DNA"/>
</dbReference>
<evidence type="ECO:0000256" key="6">
    <source>
        <dbReference type="PIRSR" id="PIRSR005536-1"/>
    </source>
</evidence>
<dbReference type="Proteomes" id="UP000247117">
    <property type="component" value="Unassembled WGS sequence"/>
</dbReference>
<evidence type="ECO:0000259" key="8">
    <source>
        <dbReference type="Pfam" id="PF16874"/>
    </source>
</evidence>
<feature type="binding site" evidence="7">
    <location>
        <position position="549"/>
    </location>
    <ligand>
        <name>substrate</name>
    </ligand>
</feature>
<keyword evidence="4 5" id="KW-0326">Glycosidase</keyword>
<dbReference type="PRINTS" id="PR00743">
    <property type="entry name" value="GLHYDRLASE36"/>
</dbReference>
<evidence type="ECO:0000256" key="5">
    <source>
        <dbReference type="PIRNR" id="PIRNR005536"/>
    </source>
</evidence>
<comment type="caution">
    <text evidence="10">The sequence shown here is derived from an EMBL/GenBank/DDBJ whole genome shotgun (WGS) entry which is preliminary data.</text>
</comment>
<dbReference type="InterPro" id="IPR050985">
    <property type="entry name" value="Alpha-glycosidase_related"/>
</dbReference>
<evidence type="ECO:0000313" key="14">
    <source>
        <dbReference type="Proteomes" id="UP000668358"/>
    </source>
</evidence>
<protein>
    <recommendedName>
        <fullName evidence="2 5">Alpha-galactosidase</fullName>
        <ecNumber evidence="2 5">3.2.1.22</ecNumber>
    </recommendedName>
</protein>
<dbReference type="Pfam" id="PF02065">
    <property type="entry name" value="Melibiase"/>
    <property type="match status" value="1"/>
</dbReference>
<dbReference type="Pfam" id="PF16874">
    <property type="entry name" value="Glyco_hydro_36C"/>
    <property type="match status" value="1"/>
</dbReference>
<dbReference type="FunFam" id="3.20.20.70:FF:000118">
    <property type="entry name" value="Alpha-galactosidase"/>
    <property type="match status" value="1"/>
</dbReference>
<reference evidence="10" key="2">
    <citation type="journal article" date="2018" name="Genome Biol.">
        <title>SKESA: strategic k-mer extension for scrupulous assemblies.</title>
        <authorList>
            <person name="Souvorov A."/>
            <person name="Agarwala R."/>
            <person name="Lipman D.J."/>
        </authorList>
    </citation>
    <scope>NUCLEOTIDE SEQUENCE</scope>
    <source>
        <strain evidence="10">C25</strain>
    </source>
</reference>
<dbReference type="EC" id="3.2.1.22" evidence="2 5"/>
<sequence>MPIIFHKELNEFHLYNKEISYIIHILPNGHVGNLYFGKKIDPYKTYNHLFEGIYRPLAAYVYEGDNKFSLQNTRQEYPTFGLSDFRKGAFLIKQENGSEISDFKYESHKIIEGKLKLKGLPQTYVENKEDATTLEITLLDEVIKSKLKLYFTIFEDRAVITRSASFLNLSNKSINIEKAMSFNLDLPDSNYNMIQLNGAWGRERHVYDRSIKEGTQGFYSLKGASSAEFNPFLALRRSNTDEFSGEVIGFSLVYSGNFMAEIDVDTYNQTRIMMGIHPDRFSWPLNLDEEFYTPEVVIVYSDKGLNYMSQVYHSLYRECLMRGKWKNSVRPILLNSWEALSFSIDEEKIKELATNASKLGVELFVLDDGWFGKRNNDNAGLGDWTVNKEKFPNGLNEIIEYINKLGMDFGIWIEPEMVNKESELYRSHPDWIIHDPNRKPSHTRNQYTLDFSRDEVVDHIYNQIEKLLSDYNISYVKWDMNRYITECYSKDKGANLQGTVYHKYILNVYKLYDKLTTRFPDILFESCSSGGARFDPGMLYYAPQTWTSDNTDAMERIKIQYGSSLVYPLISMGSHVSESPNQQVFRETALETRANVAYFGNLGYELDVNKLWDVEKEEIKKQIQFYKENREVFQFGEFYRIKNPYNNNISAWMVKSNDEKTIILGCYKLLNHANEGKGRVKLFGLDKDGDYKLSYPYEKEFKGDELMNVGISMNDDYFCNSGNDFSSVLYLLRKI</sequence>
<dbReference type="InterPro" id="IPR038417">
    <property type="entry name" value="Alpga-gal_N_sf"/>
</dbReference>
<evidence type="ECO:0000313" key="10">
    <source>
        <dbReference type="EMBL" id="HAT4298359.1"/>
    </source>
</evidence>
<evidence type="ECO:0000256" key="3">
    <source>
        <dbReference type="ARBA" id="ARBA00022801"/>
    </source>
</evidence>
<dbReference type="EMBL" id="DACTBT010000009">
    <property type="protein sequence ID" value="HAT4298359.1"/>
    <property type="molecule type" value="Genomic_DNA"/>
</dbReference>
<feature type="domain" description="Glycosyl hydrolase family 36 N-terminal" evidence="9">
    <location>
        <begin position="29"/>
        <end position="286"/>
    </location>
</feature>
<comment type="similarity">
    <text evidence="5">Belongs to the glycosyl hydrolase.</text>
</comment>
<dbReference type="InterPro" id="IPR031705">
    <property type="entry name" value="Glyco_hydro_36_C"/>
</dbReference>
<feature type="binding site" evidence="7">
    <location>
        <position position="444"/>
    </location>
    <ligand>
        <name>substrate</name>
    </ligand>
</feature>
<evidence type="ECO:0000313" key="13">
    <source>
        <dbReference type="Proteomes" id="UP000247117"/>
    </source>
</evidence>
<dbReference type="Gene3D" id="3.20.20.70">
    <property type="entry name" value="Aldolase class I"/>
    <property type="match status" value="1"/>
</dbReference>
<evidence type="ECO:0000256" key="2">
    <source>
        <dbReference type="ARBA" id="ARBA00012755"/>
    </source>
</evidence>
<feature type="binding site" evidence="7">
    <location>
        <position position="200"/>
    </location>
    <ligand>
        <name>substrate</name>
    </ligand>
</feature>
<reference evidence="10" key="3">
    <citation type="submission" date="2020-07" db="EMBL/GenBank/DDBJ databases">
        <authorList>
            <consortium name="NCBI Pathogen Detection Project"/>
        </authorList>
    </citation>
    <scope>NUCLEOTIDE SEQUENCE</scope>
    <source>
        <strain evidence="10">C25</strain>
    </source>
</reference>
<accession>A0AAN5NBA2</accession>
<feature type="binding site" evidence="7">
    <location>
        <begin position="477"/>
        <end position="481"/>
    </location>
    <ligand>
        <name>substrate</name>
    </ligand>
</feature>
<dbReference type="PANTHER" id="PTHR43053:SF3">
    <property type="entry name" value="ALPHA-GALACTOSIDASE C-RELATED"/>
    <property type="match status" value="1"/>
</dbReference>
<dbReference type="PIRSF" id="PIRSF005536">
    <property type="entry name" value="Agal"/>
    <property type="match status" value="1"/>
</dbReference>
<dbReference type="InterPro" id="IPR013785">
    <property type="entry name" value="Aldolase_TIM"/>
</dbReference>
<dbReference type="Gene3D" id="2.60.40.1180">
    <property type="entry name" value="Golgi alpha-mannosidase II"/>
    <property type="match status" value="1"/>
</dbReference>
<evidence type="ECO:0000256" key="7">
    <source>
        <dbReference type="PIRSR" id="PIRSR005536-2"/>
    </source>
</evidence>
<dbReference type="PANTHER" id="PTHR43053">
    <property type="entry name" value="GLYCOSIDASE FAMILY 31"/>
    <property type="match status" value="1"/>
</dbReference>
<dbReference type="RefSeq" id="WP_057230588.1">
    <property type="nucleotide sequence ID" value="NZ_CATNYE010000004.1"/>
</dbReference>
<dbReference type="EMBL" id="PJTB01000003">
    <property type="protein sequence ID" value="PWX38459.1"/>
    <property type="molecule type" value="Genomic_DNA"/>
</dbReference>
<feature type="binding site" evidence="7">
    <location>
        <begin position="367"/>
        <end position="368"/>
    </location>
    <ligand>
        <name>substrate</name>
    </ligand>
</feature>
<reference evidence="12 13" key="1">
    <citation type="journal article" date="2018" name="BMC Genomics">
        <title>Whole genome analysis reveals the diversity and evolutionary relationships between necrotic enteritis-causing strains of Clostridium perfringens.</title>
        <authorList>
            <person name="Lacey J.A."/>
            <person name="Allnutt T.R."/>
            <person name="Vezina B."/>
            <person name="Van T.T.H."/>
            <person name="Stent T."/>
            <person name="Han X."/>
            <person name="Rood J.I."/>
            <person name="Wade B."/>
            <person name="Keyburn A.L."/>
            <person name="Seeman T."/>
            <person name="Chen H."/>
            <person name="Haring V."/>
            <person name="Johanesen P.A."/>
            <person name="Lyras D."/>
            <person name="Moore R.J."/>
        </authorList>
    </citation>
    <scope>NUCLEOTIDE SEQUENCE [LARGE SCALE GENOMIC DNA]</scope>
    <source>
        <strain evidence="12 13">EUR-NE15</strain>
    </source>
</reference>
<evidence type="ECO:0000256" key="4">
    <source>
        <dbReference type="ARBA" id="ARBA00023295"/>
    </source>
</evidence>
<feature type="active site" description="Proton donor" evidence="6">
    <location>
        <position position="549"/>
    </location>
</feature>
<comment type="catalytic activity">
    <reaction evidence="1 5">
        <text>Hydrolysis of terminal, non-reducing alpha-D-galactose residues in alpha-D-galactosides, including galactose oligosaccharides, galactomannans and galactolipids.</text>
        <dbReference type="EC" id="3.2.1.22"/>
    </reaction>
</comment>
<feature type="binding site" evidence="7">
    <location>
        <position position="527"/>
    </location>
    <ligand>
        <name>substrate</name>
    </ligand>
</feature>
<evidence type="ECO:0000313" key="11">
    <source>
        <dbReference type="EMBL" id="MBO3417291.1"/>
    </source>
</evidence>
<dbReference type="SUPFAM" id="SSF51445">
    <property type="entry name" value="(Trans)glycosidases"/>
    <property type="match status" value="1"/>
</dbReference>
<dbReference type="InterPro" id="IPR002252">
    <property type="entry name" value="Glyco_hydro_36"/>
</dbReference>
<organism evidence="10 15">
    <name type="scientific">Clostridium perfringens</name>
    <dbReference type="NCBI Taxonomy" id="1502"/>
    <lineage>
        <taxon>Bacteria</taxon>
        <taxon>Bacillati</taxon>
        <taxon>Bacillota</taxon>
        <taxon>Clostridia</taxon>
        <taxon>Eubacteriales</taxon>
        <taxon>Clostridiaceae</taxon>
        <taxon>Clostridium</taxon>
    </lineage>
</organism>
<name>A0AAN5NBA2_CLOPF</name>
<keyword evidence="3 5" id="KW-0378">Hydrolase</keyword>
<dbReference type="GO" id="GO:0004557">
    <property type="term" value="F:alpha-galactosidase activity"/>
    <property type="evidence" value="ECO:0007669"/>
    <property type="project" value="UniProtKB-UniRule"/>
</dbReference>
<dbReference type="InterPro" id="IPR031704">
    <property type="entry name" value="Glyco_hydro_36_N"/>
</dbReference>
<feature type="domain" description="Glycosyl hydrolase family 36 C-terminal" evidence="8">
    <location>
        <begin position="650"/>
        <end position="732"/>
    </location>
</feature>
<dbReference type="InterPro" id="IPR017853">
    <property type="entry name" value="GH"/>
</dbReference>
<dbReference type="CDD" id="cd14791">
    <property type="entry name" value="GH36"/>
    <property type="match status" value="1"/>
</dbReference>
<proteinExistence type="inferred from homology"/>
<reference evidence="11 14" key="4">
    <citation type="submission" date="2020-12" db="EMBL/GenBank/DDBJ databases">
        <title>Comparative genomics of Clostridium perfringens reveals patterns of host-associated phylogenetic clades and virulence factors.</title>
        <authorList>
            <person name="Smith A.H."/>
            <person name="Geier R."/>
        </authorList>
    </citation>
    <scope>NUCLEOTIDE SEQUENCE [LARGE SCALE GENOMIC DNA]</scope>
    <source>
        <strain evidence="11 14">CHD15829P</strain>
    </source>
</reference>
<dbReference type="InterPro" id="IPR013780">
    <property type="entry name" value="Glyco_hydro_b"/>
</dbReference>